<organism evidence="1 2">
    <name type="scientific">Lentinula detonsa</name>
    <dbReference type="NCBI Taxonomy" id="2804962"/>
    <lineage>
        <taxon>Eukaryota</taxon>
        <taxon>Fungi</taxon>
        <taxon>Dikarya</taxon>
        <taxon>Basidiomycota</taxon>
        <taxon>Agaricomycotina</taxon>
        <taxon>Agaricomycetes</taxon>
        <taxon>Agaricomycetidae</taxon>
        <taxon>Agaricales</taxon>
        <taxon>Marasmiineae</taxon>
        <taxon>Omphalotaceae</taxon>
        <taxon>Lentinula</taxon>
    </lineage>
</organism>
<keyword evidence="2" id="KW-1185">Reference proteome</keyword>
<dbReference type="AlphaFoldDB" id="A0A9W8NVP3"/>
<protein>
    <submittedName>
        <fullName evidence="1">Uncharacterized protein</fullName>
    </submittedName>
</protein>
<gene>
    <name evidence="1" type="ORF">DFH05DRAFT_1578844</name>
</gene>
<accession>A0A9W8NVP3</accession>
<dbReference type="Proteomes" id="UP001142393">
    <property type="component" value="Unassembled WGS sequence"/>
</dbReference>
<reference evidence="1 2" key="1">
    <citation type="journal article" date="2023" name="Proc. Natl. Acad. Sci. U.S.A.">
        <title>A global phylogenomic analysis of the shiitake genus Lentinula.</title>
        <authorList>
            <person name="Sierra-Patev S."/>
            <person name="Min B."/>
            <person name="Naranjo-Ortiz M."/>
            <person name="Looney B."/>
            <person name="Konkel Z."/>
            <person name="Slot J.C."/>
            <person name="Sakamoto Y."/>
            <person name="Steenwyk J.L."/>
            <person name="Rokas A."/>
            <person name="Carro J."/>
            <person name="Camarero S."/>
            <person name="Ferreira P."/>
            <person name="Molpeceres G."/>
            <person name="Ruiz-Duenas F.J."/>
            <person name="Serrano A."/>
            <person name="Henrissat B."/>
            <person name="Drula E."/>
            <person name="Hughes K.W."/>
            <person name="Mata J.L."/>
            <person name="Ishikawa N.K."/>
            <person name="Vargas-Isla R."/>
            <person name="Ushijima S."/>
            <person name="Smith C.A."/>
            <person name="Donoghue J."/>
            <person name="Ahrendt S."/>
            <person name="Andreopoulos W."/>
            <person name="He G."/>
            <person name="LaButti K."/>
            <person name="Lipzen A."/>
            <person name="Ng V."/>
            <person name="Riley R."/>
            <person name="Sandor L."/>
            <person name="Barry K."/>
            <person name="Martinez A.T."/>
            <person name="Xiao Y."/>
            <person name="Gibbons J.G."/>
            <person name="Terashima K."/>
            <person name="Grigoriev I.V."/>
            <person name="Hibbett D."/>
        </authorList>
    </citation>
    <scope>NUCLEOTIDE SEQUENCE [LARGE SCALE GENOMIC DNA]</scope>
    <source>
        <strain evidence="1 2">TFB7810</strain>
    </source>
</reference>
<evidence type="ECO:0000313" key="1">
    <source>
        <dbReference type="EMBL" id="KAJ3741589.1"/>
    </source>
</evidence>
<evidence type="ECO:0000313" key="2">
    <source>
        <dbReference type="Proteomes" id="UP001142393"/>
    </source>
</evidence>
<comment type="caution">
    <text evidence="1">The sequence shown here is derived from an EMBL/GenBank/DDBJ whole genome shotgun (WGS) entry which is preliminary data.</text>
</comment>
<proteinExistence type="predicted"/>
<dbReference type="EMBL" id="JANVFU010000012">
    <property type="protein sequence ID" value="KAJ3741589.1"/>
    <property type="molecule type" value="Genomic_DNA"/>
</dbReference>
<name>A0A9W8NVP3_9AGAR</name>
<sequence length="179" mass="19995">MSNNSSLQQLAQWAQSKINALYDHPDTSLPDDNSAPPIASRVQSLFAPTAQIYLNHTGPVPPEEFSKQLEKSFGTSKAEVEWKECFEVLDDNEHDAESERVGIVAGYFIITRTLKFRIRAASAKNYTHVSFSAKISNNPDLVQTSEKSSGDRDTRQIVQLFYTSMSKPAPVHIQGVHRT</sequence>